<comment type="subunit">
    <text evidence="5">Homodimer.</text>
</comment>
<dbReference type="Gene3D" id="1.10.8.590">
    <property type="match status" value="1"/>
</dbReference>
<keyword evidence="5" id="KW-0963">Cytoplasm</keyword>
<dbReference type="NCBIfam" id="TIGR00050">
    <property type="entry name" value="rRNA_methyl_1"/>
    <property type="match status" value="1"/>
</dbReference>
<dbReference type="Gene3D" id="3.40.1280.10">
    <property type="match status" value="1"/>
</dbReference>
<comment type="catalytic activity">
    <reaction evidence="5">
        <text>uridine(32) in tRNA + S-adenosyl-L-methionine = 2'-O-methyluridine(32) in tRNA + S-adenosyl-L-homocysteine + H(+)</text>
        <dbReference type="Rhea" id="RHEA:42936"/>
        <dbReference type="Rhea" id="RHEA-COMP:10107"/>
        <dbReference type="Rhea" id="RHEA-COMP:10290"/>
        <dbReference type="ChEBI" id="CHEBI:15378"/>
        <dbReference type="ChEBI" id="CHEBI:57856"/>
        <dbReference type="ChEBI" id="CHEBI:59789"/>
        <dbReference type="ChEBI" id="CHEBI:65315"/>
        <dbReference type="ChEBI" id="CHEBI:74478"/>
        <dbReference type="EC" id="2.1.1.200"/>
    </reaction>
</comment>
<proteinExistence type="inferred from homology"/>
<dbReference type="InterPro" id="IPR029028">
    <property type="entry name" value="Alpha/beta_knot_MTases"/>
</dbReference>
<dbReference type="AlphaFoldDB" id="A0A0W0TWN6"/>
<accession>A0A0W0TWN6</accession>
<evidence type="ECO:0000313" key="7">
    <source>
        <dbReference type="Proteomes" id="UP000054785"/>
    </source>
</evidence>
<dbReference type="GO" id="GO:0002128">
    <property type="term" value="P:tRNA nucleoside ribose methylation"/>
    <property type="evidence" value="ECO:0007669"/>
    <property type="project" value="TreeGrafter"/>
</dbReference>
<dbReference type="InterPro" id="IPR004384">
    <property type="entry name" value="RNA_MeTrfase_TrmJ/LasT"/>
</dbReference>
<dbReference type="GO" id="GO:0005829">
    <property type="term" value="C:cytosol"/>
    <property type="evidence" value="ECO:0007669"/>
    <property type="project" value="TreeGrafter"/>
</dbReference>
<dbReference type="PANTHER" id="PTHR42786">
    <property type="entry name" value="TRNA/RRNA METHYLTRANSFERASE"/>
    <property type="match status" value="1"/>
</dbReference>
<keyword evidence="4 5" id="KW-0949">S-adenosyl-L-methionine</keyword>
<comment type="catalytic activity">
    <reaction evidence="5">
        <text>cytidine(32) in tRNA + S-adenosyl-L-methionine = 2'-O-methylcytidine(32) in tRNA + S-adenosyl-L-homocysteine + H(+)</text>
        <dbReference type="Rhea" id="RHEA:42932"/>
        <dbReference type="Rhea" id="RHEA-COMP:10288"/>
        <dbReference type="Rhea" id="RHEA-COMP:10289"/>
        <dbReference type="ChEBI" id="CHEBI:15378"/>
        <dbReference type="ChEBI" id="CHEBI:57856"/>
        <dbReference type="ChEBI" id="CHEBI:59789"/>
        <dbReference type="ChEBI" id="CHEBI:74495"/>
        <dbReference type="ChEBI" id="CHEBI:82748"/>
        <dbReference type="EC" id="2.1.1.200"/>
    </reaction>
</comment>
<dbReference type="PIRSF" id="PIRSF004808">
    <property type="entry name" value="LasT"/>
    <property type="match status" value="1"/>
</dbReference>
<dbReference type="SUPFAM" id="SSF75217">
    <property type="entry name" value="alpha/beta knot"/>
    <property type="match status" value="1"/>
</dbReference>
<evidence type="ECO:0000256" key="3">
    <source>
        <dbReference type="ARBA" id="ARBA00022679"/>
    </source>
</evidence>
<dbReference type="CDD" id="cd18093">
    <property type="entry name" value="SpoU-like_TrmJ"/>
    <property type="match status" value="1"/>
</dbReference>
<evidence type="ECO:0000313" key="6">
    <source>
        <dbReference type="EMBL" id="KTC99738.1"/>
    </source>
</evidence>
<dbReference type="FunFam" id="3.40.1280.10:FF:000006">
    <property type="entry name" value="Uncharacterized tRNA/rRNA methyltransferase HI_0380"/>
    <property type="match status" value="1"/>
</dbReference>
<name>A0A0W0TWN6_9GAMM</name>
<comment type="caution">
    <text evidence="6">The sequence shown here is derived from an EMBL/GenBank/DDBJ whole genome shotgun (WGS) entry which is preliminary data.</text>
</comment>
<keyword evidence="7" id="KW-1185">Reference proteome</keyword>
<reference evidence="6 7" key="1">
    <citation type="submission" date="2015-11" db="EMBL/GenBank/DDBJ databases">
        <title>Genomic analysis of 38 Legionella species identifies large and diverse effector repertoires.</title>
        <authorList>
            <person name="Burstein D."/>
            <person name="Amaro F."/>
            <person name="Zusman T."/>
            <person name="Lifshitz Z."/>
            <person name="Cohen O."/>
            <person name="Gilbert J.A."/>
            <person name="Pupko T."/>
            <person name="Shuman H.A."/>
            <person name="Segal G."/>
        </authorList>
    </citation>
    <scope>NUCLEOTIDE SEQUENCE [LARGE SCALE GENOMIC DNA]</scope>
    <source>
        <strain evidence="6 7">ATCC 49504</strain>
    </source>
</reference>
<protein>
    <recommendedName>
        <fullName evidence="5">tRNA (cytidine/uridine-2'-O-)-methyltransferase TrmJ</fullName>
        <ecNumber evidence="5">2.1.1.200</ecNumber>
    </recommendedName>
    <alternativeName>
        <fullName evidence="5">tRNA (cytidine(32)/uridine(32)-2'-O)-methyltransferase</fullName>
    </alternativeName>
    <alternativeName>
        <fullName evidence="5">tRNA Cm32/Um32 methyltransferase</fullName>
    </alternativeName>
</protein>
<gene>
    <name evidence="6" type="primary">yfhQ</name>
    <name evidence="5" type="synonym">trmJ</name>
    <name evidence="6" type="ORF">Lgee_1230</name>
</gene>
<dbReference type="PANTHER" id="PTHR42786:SF2">
    <property type="entry name" value="TRNA (CYTIDINE_URIDINE-2'-O-)-METHYLTRANSFERASE TRMJ"/>
    <property type="match status" value="1"/>
</dbReference>
<dbReference type="InterPro" id="IPR029026">
    <property type="entry name" value="tRNA_m1G_MTases_N"/>
</dbReference>
<evidence type="ECO:0000256" key="4">
    <source>
        <dbReference type="ARBA" id="ARBA00022691"/>
    </source>
</evidence>
<dbReference type="OrthoDB" id="9806346at2"/>
<dbReference type="Proteomes" id="UP000054785">
    <property type="component" value="Unassembled WGS sequence"/>
</dbReference>
<evidence type="ECO:0000256" key="5">
    <source>
        <dbReference type="RuleBase" id="RU362024"/>
    </source>
</evidence>
<dbReference type="GO" id="GO:0160206">
    <property type="term" value="F:tRNA (cytidine(32)/uridine(32)-2'-O)-methyltransferase activity"/>
    <property type="evidence" value="ECO:0007669"/>
    <property type="project" value="UniProtKB-EC"/>
</dbReference>
<dbReference type="EMBL" id="LNYC01000044">
    <property type="protein sequence ID" value="KTC99738.1"/>
    <property type="molecule type" value="Genomic_DNA"/>
</dbReference>
<keyword evidence="5" id="KW-0819">tRNA processing</keyword>
<dbReference type="EC" id="2.1.1.200" evidence="5"/>
<dbReference type="NCBIfam" id="NF011694">
    <property type="entry name" value="PRK15114.1"/>
    <property type="match status" value="1"/>
</dbReference>
<comment type="subcellular location">
    <subcellularLocation>
        <location evidence="5">Cytoplasm</location>
    </subcellularLocation>
</comment>
<dbReference type="GO" id="GO:0003723">
    <property type="term" value="F:RNA binding"/>
    <property type="evidence" value="ECO:0007669"/>
    <property type="project" value="InterPro"/>
</dbReference>
<keyword evidence="3 6" id="KW-0808">Transferase</keyword>
<comment type="function">
    <text evidence="5">Catalyzes the formation of 2'O-methylated cytidine (Cm32) or 2'O-methylated uridine (Um32) at position 32 in tRNA.</text>
</comment>
<keyword evidence="2 5" id="KW-0489">Methyltransferase</keyword>
<dbReference type="RefSeq" id="WP_028386335.1">
    <property type="nucleotide sequence ID" value="NZ_CAAAHN010000007.1"/>
</dbReference>
<dbReference type="STRING" id="45065.Lgee_1230"/>
<dbReference type="InterPro" id="IPR001537">
    <property type="entry name" value="SpoU_MeTrfase"/>
</dbReference>
<comment type="similarity">
    <text evidence="1">Belongs to the class IV-like SAM-binding methyltransferase superfamily. RNA methyltransferase TrmH family.</text>
</comment>
<dbReference type="PATRIC" id="fig|45065.4.peg.1327"/>
<evidence type="ECO:0000256" key="2">
    <source>
        <dbReference type="ARBA" id="ARBA00022603"/>
    </source>
</evidence>
<organism evidence="6 7">
    <name type="scientific">Legionella geestiana</name>
    <dbReference type="NCBI Taxonomy" id="45065"/>
    <lineage>
        <taxon>Bacteria</taxon>
        <taxon>Pseudomonadati</taxon>
        <taxon>Pseudomonadota</taxon>
        <taxon>Gammaproteobacteria</taxon>
        <taxon>Legionellales</taxon>
        <taxon>Legionellaceae</taxon>
        <taxon>Legionella</taxon>
    </lineage>
</organism>
<sequence>MLLDSVRVVLVETSHPGNIGASARAMKTMGLRDLWLVAPKMFPDMRAVEMAAGADDILMEARVVSSLDEALAGCQLIVATSARPRGLSLPGLTPSECGELFAGRDNTTKAALLFGREYAGLTNEELLRCHYHTLIPANPEYSSLNLAQAVQVLCYEMRKNLLNETADVAHRQEVLASAEAMEQFYEHLRRVLIRIDFLRPSVPRRLFQRVRRIFNRATLEDTEVNLLRGMLSQMEKVIDGAQGGHKRA</sequence>
<dbReference type="Pfam" id="PF00588">
    <property type="entry name" value="SpoU_methylase"/>
    <property type="match status" value="1"/>
</dbReference>
<evidence type="ECO:0000256" key="1">
    <source>
        <dbReference type="ARBA" id="ARBA00007228"/>
    </source>
</evidence>